<feature type="non-terminal residue" evidence="4">
    <location>
        <position position="669"/>
    </location>
</feature>
<reference evidence="4" key="2">
    <citation type="journal article" date="2023" name="BMC Genomics">
        <title>Pest status, molecular evolution, and epigenetic factors derived from the genome assembly of Frankliniella fusca, a thysanopteran phytovirus vector.</title>
        <authorList>
            <person name="Catto M.A."/>
            <person name="Labadie P.E."/>
            <person name="Jacobson A.L."/>
            <person name="Kennedy G.G."/>
            <person name="Srinivasan R."/>
            <person name="Hunt B.G."/>
        </authorList>
    </citation>
    <scope>NUCLEOTIDE SEQUENCE</scope>
    <source>
        <strain evidence="4">PL_HMW_Pooled</strain>
    </source>
</reference>
<dbReference type="GO" id="GO:0006368">
    <property type="term" value="P:transcription elongation by RNA polymerase II"/>
    <property type="evidence" value="ECO:0007669"/>
    <property type="project" value="InterPro"/>
</dbReference>
<feature type="compositionally biased region" description="Low complexity" evidence="2">
    <location>
        <begin position="347"/>
        <end position="356"/>
    </location>
</feature>
<dbReference type="PROSITE" id="PS51319">
    <property type="entry name" value="TFIIS_N"/>
    <property type="match status" value="1"/>
</dbReference>
<dbReference type="Gene3D" id="1.20.930.10">
    <property type="entry name" value="Conserved domain common to transcription factors TFIIS, elongin A, CRSP70"/>
    <property type="match status" value="1"/>
</dbReference>
<comment type="subcellular location">
    <subcellularLocation>
        <location evidence="1">Nucleus</location>
    </subcellularLocation>
</comment>
<dbReference type="Pfam" id="PF08711">
    <property type="entry name" value="Med26"/>
    <property type="match status" value="1"/>
</dbReference>
<dbReference type="EMBL" id="JAHWGI010001436">
    <property type="protein sequence ID" value="KAK3932462.1"/>
    <property type="molecule type" value="Genomic_DNA"/>
</dbReference>
<keyword evidence="1" id="KW-0539">Nucleus</keyword>
<feature type="domain" description="TFIIS N-terminal" evidence="3">
    <location>
        <begin position="1"/>
        <end position="55"/>
    </location>
</feature>
<dbReference type="AlphaFoldDB" id="A0AAE1I2X0"/>
<protein>
    <submittedName>
        <fullName evidence="4">Transcription elongation factor B polypeptide 3</fullName>
    </submittedName>
</protein>
<sequence>ILHCINKLYSLPVTVQHLQDTGVGKTINSLRKSEGEVGESARALVYKWKQMVEEESENEQEPNVNVRAHSKYNGNSENNDHKEKFEKRGRESSSKPSRPDDHKEHGKLDHTKDYKRKRDSDHDQNKDKRLKSEKIVTIKNYNSTPDENRSINGDDENFGLEEDWTIGRRGSGTLSDDDRDIRHGFIKTERHSSEEGNAQSSDDEVHHKKPDRQEKSHKHKTKSSSSSSERSKHSSSKHELKESKSSSSKYKEEKSSSSGSSSHTKKDSSNSSDTKGGDRSRNKEKDKKDKHKDKRRSREEKKSSKEKKEKEKKKSDDEDGVDSFSGKSFEAALGMISTPQKSKKKSSSGTSSSYSPSKKKPKSSSSSSEKKAKDVCNFSYEMEQESPPQLPPSIDVDEDFGLPALNPNYKPLPQPSFFNSPPKRYQSEDDALSNIMYSKVQRTKVYSGNKTGYTHVPSLFDLCTRVLQENIDALEYTGGVPFDLLKPVLERATPDQLFTLEHYNAYLIEDTDMFWEYHCKKDFRNKKREEMETWREMYLRCREERESKLKSLTANIAASSKAKLLPVRKTQLAYIEGTAKPPRNIARKQAKFGTAHASSSSIPSKAEGSGLSSSFTGRSSTVSAGPAVSVPAPRGAGSSSSHSSSCKPKPKAPLMQKALQLIKYNRFKR</sequence>
<dbReference type="SUPFAM" id="SSF47676">
    <property type="entry name" value="Conserved domain common to transcription factors TFIIS, elongin A, CRSP70"/>
    <property type="match status" value="1"/>
</dbReference>
<name>A0AAE1I2X0_9NEOP</name>
<keyword evidence="5" id="KW-1185">Reference proteome</keyword>
<dbReference type="InterPro" id="IPR017923">
    <property type="entry name" value="TFIIS_N"/>
</dbReference>
<evidence type="ECO:0000256" key="2">
    <source>
        <dbReference type="SAM" id="MobiDB-lite"/>
    </source>
</evidence>
<evidence type="ECO:0000313" key="5">
    <source>
        <dbReference type="Proteomes" id="UP001219518"/>
    </source>
</evidence>
<evidence type="ECO:0000313" key="4">
    <source>
        <dbReference type="EMBL" id="KAK3932462.1"/>
    </source>
</evidence>
<feature type="compositionally biased region" description="Basic and acidic residues" evidence="2">
    <location>
        <begin position="275"/>
        <end position="287"/>
    </location>
</feature>
<evidence type="ECO:0000259" key="3">
    <source>
        <dbReference type="PROSITE" id="PS51319"/>
    </source>
</evidence>
<dbReference type="InterPro" id="IPR010684">
    <property type="entry name" value="RNA_pol_II_trans_fac_SIII_A"/>
</dbReference>
<feature type="compositionally biased region" description="Basic and acidic residues" evidence="2">
    <location>
        <begin position="179"/>
        <end position="194"/>
    </location>
</feature>
<proteinExistence type="predicted"/>
<feature type="compositionally biased region" description="Low complexity" evidence="2">
    <location>
        <begin position="608"/>
        <end position="623"/>
    </location>
</feature>
<reference evidence="4" key="1">
    <citation type="submission" date="2021-07" db="EMBL/GenBank/DDBJ databases">
        <authorList>
            <person name="Catto M.A."/>
            <person name="Jacobson A."/>
            <person name="Kennedy G."/>
            <person name="Labadie P."/>
            <person name="Hunt B.G."/>
            <person name="Srinivasan R."/>
        </authorList>
    </citation>
    <scope>NUCLEOTIDE SEQUENCE</scope>
    <source>
        <strain evidence="4">PL_HMW_Pooled</strain>
        <tissue evidence="4">Head</tissue>
    </source>
</reference>
<dbReference type="Pfam" id="PF06881">
    <property type="entry name" value="Elongin_A"/>
    <property type="match status" value="1"/>
</dbReference>
<keyword evidence="4" id="KW-0251">Elongation factor</keyword>
<keyword evidence="4" id="KW-0648">Protein biosynthesis</keyword>
<dbReference type="PANTHER" id="PTHR15141:SF76">
    <property type="entry name" value="TRANSCRIPTION ELONGATION FACTOR B POLYPEPTIDE 3"/>
    <property type="match status" value="1"/>
</dbReference>
<accession>A0AAE1I2X0</accession>
<feature type="region of interest" description="Disordered" evidence="2">
    <location>
        <begin position="589"/>
        <end position="657"/>
    </location>
</feature>
<dbReference type="Proteomes" id="UP001219518">
    <property type="component" value="Unassembled WGS sequence"/>
</dbReference>
<feature type="compositionally biased region" description="Acidic residues" evidence="2">
    <location>
        <begin position="153"/>
        <end position="164"/>
    </location>
</feature>
<dbReference type="Gene3D" id="6.10.250.3180">
    <property type="match status" value="1"/>
</dbReference>
<feature type="region of interest" description="Disordered" evidence="2">
    <location>
        <begin position="54"/>
        <end position="371"/>
    </location>
</feature>
<dbReference type="GO" id="GO:0003746">
    <property type="term" value="F:translation elongation factor activity"/>
    <property type="evidence" value="ECO:0007669"/>
    <property type="project" value="UniProtKB-KW"/>
</dbReference>
<dbReference type="InterPro" id="IPR051870">
    <property type="entry name" value="Elongin-A_domain"/>
</dbReference>
<feature type="compositionally biased region" description="Basic and acidic residues" evidence="2">
    <location>
        <begin position="229"/>
        <end position="255"/>
    </location>
</feature>
<gene>
    <name evidence="4" type="ORF">KUF71_012639</name>
</gene>
<dbReference type="InterPro" id="IPR035441">
    <property type="entry name" value="TFIIS/LEDGF_dom_sf"/>
</dbReference>
<feature type="compositionally biased region" description="Basic and acidic residues" evidence="2">
    <location>
        <begin position="203"/>
        <end position="214"/>
    </location>
</feature>
<comment type="caution">
    <text evidence="4">The sequence shown here is derived from an EMBL/GenBank/DDBJ whole genome shotgun (WGS) entry which is preliminary data.</text>
</comment>
<feature type="compositionally biased region" description="Basic and acidic residues" evidence="2">
    <location>
        <begin position="78"/>
        <end position="136"/>
    </location>
</feature>
<dbReference type="PANTHER" id="PTHR15141">
    <property type="entry name" value="TRANSCRIPTION ELONGATION FACTOR B POLYPEPTIDE 3"/>
    <property type="match status" value="1"/>
</dbReference>
<feature type="compositionally biased region" description="Basic and acidic residues" evidence="2">
    <location>
        <begin position="296"/>
        <end position="316"/>
    </location>
</feature>
<dbReference type="GO" id="GO:0070449">
    <property type="term" value="C:elongin complex"/>
    <property type="evidence" value="ECO:0007669"/>
    <property type="project" value="InterPro"/>
</dbReference>
<organism evidence="4 5">
    <name type="scientific">Frankliniella fusca</name>
    <dbReference type="NCBI Taxonomy" id="407009"/>
    <lineage>
        <taxon>Eukaryota</taxon>
        <taxon>Metazoa</taxon>
        <taxon>Ecdysozoa</taxon>
        <taxon>Arthropoda</taxon>
        <taxon>Hexapoda</taxon>
        <taxon>Insecta</taxon>
        <taxon>Pterygota</taxon>
        <taxon>Neoptera</taxon>
        <taxon>Paraneoptera</taxon>
        <taxon>Thysanoptera</taxon>
        <taxon>Terebrantia</taxon>
        <taxon>Thripoidea</taxon>
        <taxon>Thripidae</taxon>
        <taxon>Frankliniella</taxon>
    </lineage>
</organism>
<evidence type="ECO:0000256" key="1">
    <source>
        <dbReference type="PROSITE-ProRule" id="PRU00649"/>
    </source>
</evidence>